<dbReference type="Proteomes" id="UP001299068">
    <property type="component" value="Unassembled WGS sequence"/>
</dbReference>
<dbReference type="RefSeq" id="WP_221861548.1">
    <property type="nucleotide sequence ID" value="NZ_JAIKTU010000010.1"/>
</dbReference>
<proteinExistence type="predicted"/>
<evidence type="ECO:0000313" key="1">
    <source>
        <dbReference type="EMBL" id="MBY0756285.1"/>
    </source>
</evidence>
<evidence type="ECO:0000313" key="2">
    <source>
        <dbReference type="Proteomes" id="UP001299068"/>
    </source>
</evidence>
<gene>
    <name evidence="1" type="ORF">K5V21_12590</name>
</gene>
<keyword evidence="2" id="KW-1185">Reference proteome</keyword>
<protein>
    <submittedName>
        <fullName evidence="1">Uncharacterized protein</fullName>
    </submittedName>
</protein>
<dbReference type="EMBL" id="JAIKTU010000010">
    <property type="protein sequence ID" value="MBY0756285.1"/>
    <property type="molecule type" value="Genomic_DNA"/>
</dbReference>
<name>A0ABS7KZP6_CLOSR</name>
<reference evidence="1 2" key="1">
    <citation type="journal article" date="2021" name="Cell Host Microbe">
        <title>in vivo commensal control of Clostridioides difficile virulence.</title>
        <authorList>
            <person name="Girinathan B.P."/>
            <person name="Dibenedetto N."/>
            <person name="Worley J.N."/>
            <person name="Peltier J."/>
            <person name="Arrieta-Ortiz M.L."/>
            <person name="Rupa Christinal Immanuel S."/>
            <person name="Lavin R."/>
            <person name="Delaney M.L."/>
            <person name="Cummins C."/>
            <person name="Hoffmann M."/>
            <person name="Luo Y."/>
            <person name="Gonzalez-Escalona N."/>
            <person name="Allard M."/>
            <person name="Onderdonk A.B."/>
            <person name="Gerber G.K."/>
            <person name="Sonenshein A.L."/>
            <person name="Baliga N."/>
            <person name="Dupuy B."/>
            <person name="Bry L."/>
        </authorList>
    </citation>
    <scope>NUCLEOTIDE SEQUENCE [LARGE SCALE GENOMIC DNA]</scope>
    <source>
        <strain evidence="1 2">DSM 599</strain>
    </source>
</reference>
<organism evidence="1 2">
    <name type="scientific">Clostridium sardiniense</name>
    <name type="common">Clostridium absonum</name>
    <dbReference type="NCBI Taxonomy" id="29369"/>
    <lineage>
        <taxon>Bacteria</taxon>
        <taxon>Bacillati</taxon>
        <taxon>Bacillota</taxon>
        <taxon>Clostridia</taxon>
        <taxon>Eubacteriales</taxon>
        <taxon>Clostridiaceae</taxon>
        <taxon>Clostridium</taxon>
    </lineage>
</organism>
<comment type="caution">
    <text evidence="1">The sequence shown here is derived from an EMBL/GenBank/DDBJ whole genome shotgun (WGS) entry which is preliminary data.</text>
</comment>
<sequence>MFDGLALVLEIVRDTEIKAYTLDTKETTILNGAKGYIVGLSDLFEREESVIVQYDIENKIISKKEILEDYEIEEFRQ</sequence>
<accession>A0ABS7KZP6</accession>